<evidence type="ECO:0000313" key="2">
    <source>
        <dbReference type="Proteomes" id="UP000221795"/>
    </source>
</evidence>
<dbReference type="EMBL" id="KY368640">
    <property type="protein sequence ID" value="APZ82485.1"/>
    <property type="molecule type" value="Genomic_DNA"/>
</dbReference>
<dbReference type="Proteomes" id="UP000221795">
    <property type="component" value="Segment"/>
</dbReference>
<reference evidence="1" key="1">
    <citation type="journal article" date="2017" name="Viruses">
        <title>Characterization of Bacillus subtilis Viruses vB_BsuM-Goe2 and vB_BsuM-Goe3.</title>
        <authorList>
            <person name="Willms I.M."/>
            <person name="Hoppert M."/>
            <person name="Hertel R."/>
        </authorList>
    </citation>
    <scope>NUCLEOTIDE SEQUENCE [LARGE SCALE GENOMIC DNA]</scope>
</reference>
<keyword evidence="2" id="KW-1185">Reference proteome</keyword>
<gene>
    <name evidence="1" type="ORF">Goe3_c01900</name>
</gene>
<name>A0A1Z1D9N1_BPGO3</name>
<proteinExistence type="predicted"/>
<evidence type="ECO:0000313" key="1">
    <source>
        <dbReference type="EMBL" id="APZ82485.1"/>
    </source>
</evidence>
<protein>
    <submittedName>
        <fullName evidence="1">Uncharacterized protein</fullName>
    </submittedName>
</protein>
<accession>A0A1Z1D9N1</accession>
<organismHost>
    <name type="scientific">Bacillus subtilis</name>
    <dbReference type="NCBI Taxonomy" id="1423"/>
</organismHost>
<sequence length="174" mass="19977">MHEREHEVNNLFKHLNRGTMYSFEFTSEETSDRHGSAISYSVFPFAEDLYVVVYDDSTELVFEVTKGNIPFFKQLIADVEIVLGSGDLTDKFPHLHTRGVTLVSDNERDPHRDGMQYKVVPHLRIASLRVIDHELGDIVGVEINEDILRMLQQMIKDAEVLFKEEGCIGTDHKD</sequence>
<organism evidence="1 2">
    <name type="scientific">Bacillus phage vB_BsuM-Goe3</name>
    <dbReference type="NCBI Taxonomy" id="1933063"/>
    <lineage>
        <taxon>Viruses</taxon>
        <taxon>Duplodnaviria</taxon>
        <taxon>Heunggongvirae</taxon>
        <taxon>Uroviricota</taxon>
        <taxon>Caudoviricetes</taxon>
        <taxon>Herelleviridae</taxon>
        <taxon>Bastillevirinae</taxon>
        <taxon>Grisebachstrassevirus</taxon>
        <taxon>Grisebachstrassevirus goe3</taxon>
    </lineage>
</organism>